<keyword evidence="1" id="KW-0732">Signal</keyword>
<feature type="signal peptide" evidence="1">
    <location>
        <begin position="1"/>
        <end position="20"/>
    </location>
</feature>
<organism evidence="2 4">
    <name type="scientific">Glycomyces lechevalierae</name>
    <dbReference type="NCBI Taxonomy" id="256034"/>
    <lineage>
        <taxon>Bacteria</taxon>
        <taxon>Bacillati</taxon>
        <taxon>Actinomycetota</taxon>
        <taxon>Actinomycetes</taxon>
        <taxon>Glycomycetales</taxon>
        <taxon>Glycomycetaceae</taxon>
        <taxon>Glycomyces</taxon>
    </lineage>
</organism>
<dbReference type="AlphaFoldDB" id="A0A9X3PQE9"/>
<evidence type="ECO:0000313" key="5">
    <source>
        <dbReference type="Proteomes" id="UP001183604"/>
    </source>
</evidence>
<dbReference type="EMBL" id="JAVDYD010000001">
    <property type="protein sequence ID" value="MDR7337316.1"/>
    <property type="molecule type" value="Genomic_DNA"/>
</dbReference>
<comment type="caution">
    <text evidence="2">The sequence shown here is derived from an EMBL/GenBank/DDBJ whole genome shotgun (WGS) entry which is preliminary data.</text>
</comment>
<name>A0A9X3PQE9_9ACTN</name>
<feature type="chain" id="PRO_5040812760" description="CARDB domain-containing protein" evidence="1">
    <location>
        <begin position="21"/>
        <end position="235"/>
    </location>
</feature>
<evidence type="ECO:0008006" key="6">
    <source>
        <dbReference type="Google" id="ProtNLM"/>
    </source>
</evidence>
<protein>
    <recommendedName>
        <fullName evidence="6">CARDB domain-containing protein</fullName>
    </recommendedName>
</protein>
<dbReference type="EMBL" id="JAPZVQ010000025">
    <property type="protein sequence ID" value="MDA1388241.1"/>
    <property type="molecule type" value="Genomic_DNA"/>
</dbReference>
<gene>
    <name evidence="3" type="ORF">J2S69_001035</name>
    <name evidence="2" type="ORF">O2L01_24820</name>
</gene>
<evidence type="ECO:0000313" key="3">
    <source>
        <dbReference type="EMBL" id="MDR7337316.1"/>
    </source>
</evidence>
<keyword evidence="5" id="KW-1185">Reference proteome</keyword>
<evidence type="ECO:0000256" key="1">
    <source>
        <dbReference type="SAM" id="SignalP"/>
    </source>
</evidence>
<sequence length="235" mass="25544">MRTTIVSGFIAIFVATGSLAAPPLLKALTNDPSPDVRLASVVVHEPGGEVLSMEFTIHNTGSSRGIVEEAIFTVEDHMTVLPCVGGGIVELSAEYDLLLPSNAERGDQFTVPVSQQVGPDEADRFAVNARLDEASMGFEELYRLDVELVVDGRAEDVDVGPVIVVLPHSPADDQLSYWGGEHTQFNRDWIEAQGDEGTDECIDDNTQNLHDFLNTPGERPPSLERLFDDLDLDAI</sequence>
<dbReference type="Proteomes" id="UP001183604">
    <property type="component" value="Unassembled WGS sequence"/>
</dbReference>
<evidence type="ECO:0000313" key="4">
    <source>
        <dbReference type="Proteomes" id="UP001145799"/>
    </source>
</evidence>
<reference evidence="2" key="1">
    <citation type="submission" date="2022-12" db="EMBL/GenBank/DDBJ databases">
        <title>Gycomyces niveus sp.nov., a novel actinomycete isolated from soil in Shouguang.</title>
        <authorList>
            <person name="Yang X."/>
        </authorList>
    </citation>
    <scope>NUCLEOTIDE SEQUENCE</scope>
    <source>
        <strain evidence="2">DSM 44724</strain>
    </source>
</reference>
<accession>A0A9X3PQE9</accession>
<dbReference type="Proteomes" id="UP001145799">
    <property type="component" value="Unassembled WGS sequence"/>
</dbReference>
<dbReference type="RefSeq" id="WP_270124743.1">
    <property type="nucleotide sequence ID" value="NZ_BAAAOM010000002.1"/>
</dbReference>
<proteinExistence type="predicted"/>
<evidence type="ECO:0000313" key="2">
    <source>
        <dbReference type="EMBL" id="MDA1388241.1"/>
    </source>
</evidence>
<reference evidence="3 5" key="2">
    <citation type="submission" date="2023-07" db="EMBL/GenBank/DDBJ databases">
        <title>Sequencing the genomes of 1000 actinobacteria strains.</title>
        <authorList>
            <person name="Klenk H.-P."/>
        </authorList>
    </citation>
    <scope>NUCLEOTIDE SEQUENCE [LARGE SCALE GENOMIC DNA]</scope>
    <source>
        <strain evidence="3 5">DSM 44724</strain>
    </source>
</reference>